<evidence type="ECO:0000313" key="2">
    <source>
        <dbReference type="Proteomes" id="UP000503447"/>
    </source>
</evidence>
<accession>A0A6M5Z4S8</accession>
<evidence type="ECO:0008006" key="3">
    <source>
        <dbReference type="Google" id="ProtNLM"/>
    </source>
</evidence>
<protein>
    <recommendedName>
        <fullName evidence="3">DUF4417 domain-containing protein</fullName>
    </recommendedName>
</protein>
<keyword evidence="2" id="KW-1185">Reference proteome</keyword>
<gene>
    <name evidence="1" type="ORF">FTUN_8695</name>
</gene>
<dbReference type="Proteomes" id="UP000503447">
    <property type="component" value="Chromosome"/>
</dbReference>
<dbReference type="KEGG" id="ftj:FTUN_8695"/>
<sequence length="355" mass="40487">MAKVAEVQRKVSLPVISSCKECYWIEPCGGYHDREGLFSNTCFEKHCCGGNAACNFLCPANPRYIQMLNEVEGLRFNDLPVFAQRKLALPEYVPSVLHHSLHADPLNIPFAAIPPKEVLRIRGGRMEAVASTAAELRHRLLLSPQTRIVLNCIRQDNEIEKLWEYWVQDDIPELLAPLGIDAVIAPNFSHLRGVPRTEILGNRMRHLMCVRDMHAAGLNVIPHLSVVDPQDWDFWREWLKRNPNVKRVAFEFETGYKCRMDGIDAIGRLACVQKAIDRELHVVAVGGTQYRDEIRSLFKTSTFIDATPFSKTVRRQRGRIAAGQLAWSLWETADGEMLDELFANNFRVYTTWMTG</sequence>
<evidence type="ECO:0000313" key="1">
    <source>
        <dbReference type="EMBL" id="QJX01056.1"/>
    </source>
</evidence>
<dbReference type="AlphaFoldDB" id="A0A6M5Z4S8"/>
<dbReference type="RefSeq" id="WP_171475683.1">
    <property type="nucleotide sequence ID" value="NZ_CP053452.2"/>
</dbReference>
<proteinExistence type="predicted"/>
<organism evidence="1 2">
    <name type="scientific">Frigoriglobus tundricola</name>
    <dbReference type="NCBI Taxonomy" id="2774151"/>
    <lineage>
        <taxon>Bacteria</taxon>
        <taxon>Pseudomonadati</taxon>
        <taxon>Planctomycetota</taxon>
        <taxon>Planctomycetia</taxon>
        <taxon>Gemmatales</taxon>
        <taxon>Gemmataceae</taxon>
        <taxon>Frigoriglobus</taxon>
    </lineage>
</organism>
<name>A0A6M5Z4S8_9BACT</name>
<reference evidence="2" key="1">
    <citation type="submission" date="2020-05" db="EMBL/GenBank/DDBJ databases">
        <title>Frigoriglobus tundricola gen. nov., sp. nov., a psychrotolerant cellulolytic planctomycete of the family Gemmataceae with two divergent copies of 16S rRNA gene.</title>
        <authorList>
            <person name="Kulichevskaya I.S."/>
            <person name="Ivanova A.A."/>
            <person name="Naumoff D.G."/>
            <person name="Beletsky A.V."/>
            <person name="Rijpstra W.I.C."/>
            <person name="Sinninghe Damste J.S."/>
            <person name="Mardanov A.V."/>
            <person name="Ravin N.V."/>
            <person name="Dedysh S.N."/>
        </authorList>
    </citation>
    <scope>NUCLEOTIDE SEQUENCE [LARGE SCALE GENOMIC DNA]</scope>
    <source>
        <strain evidence="2">PL17</strain>
    </source>
</reference>
<dbReference type="EMBL" id="CP053452">
    <property type="protein sequence ID" value="QJX01056.1"/>
    <property type="molecule type" value="Genomic_DNA"/>
</dbReference>